<comment type="caution">
    <text evidence="4">The sequence shown here is derived from an EMBL/GenBank/DDBJ whole genome shotgun (WGS) entry which is preliminary data.</text>
</comment>
<dbReference type="GO" id="GO:0005524">
    <property type="term" value="F:ATP binding"/>
    <property type="evidence" value="ECO:0007669"/>
    <property type="project" value="UniProtKB-KW"/>
</dbReference>
<proteinExistence type="predicted"/>
<dbReference type="AlphaFoldDB" id="A0AAV4R7E5"/>
<dbReference type="SUPFAM" id="SSF52029">
    <property type="entry name" value="GroEL apical domain-like"/>
    <property type="match status" value="1"/>
</dbReference>
<dbReference type="InterPro" id="IPR027410">
    <property type="entry name" value="TCP-1-like_intermed_sf"/>
</dbReference>
<dbReference type="Gene3D" id="3.30.260.10">
    <property type="entry name" value="TCP-1-like chaperonin intermediate domain"/>
    <property type="match status" value="1"/>
</dbReference>
<evidence type="ECO:0000313" key="5">
    <source>
        <dbReference type="Proteomes" id="UP001054945"/>
    </source>
</evidence>
<name>A0AAV4R7E5_CAEEX</name>
<dbReference type="Gene3D" id="3.50.7.10">
    <property type="entry name" value="GroEL"/>
    <property type="match status" value="1"/>
</dbReference>
<keyword evidence="5" id="KW-1185">Reference proteome</keyword>
<dbReference type="InterPro" id="IPR002423">
    <property type="entry name" value="Cpn60/GroEL/TCP-1"/>
</dbReference>
<evidence type="ECO:0000256" key="2">
    <source>
        <dbReference type="ARBA" id="ARBA00022840"/>
    </source>
</evidence>
<keyword evidence="2" id="KW-0067">ATP-binding</keyword>
<protein>
    <submittedName>
        <fullName evidence="4">T-complex protein 1 subunit beta</fullName>
    </submittedName>
</protein>
<dbReference type="InterPro" id="IPR027409">
    <property type="entry name" value="GroEL-like_apical_dom_sf"/>
</dbReference>
<sequence length="168" mass="18587">MTLRISNPTQFDEDLLNIAHTTLSSKILNRHKDFFANIAIAAVKCLSKSTDLKAIQFIKKLGGCLTDSILDDGFLLDKKPGVHQPKLVENARILIANTPMDADKIKVFGSRITLDSVAKLGDMELVENEKMKAKLIYNYPEQLFADAGDMAIEHADFEGVERLALVIG</sequence>
<dbReference type="Pfam" id="PF00118">
    <property type="entry name" value="Cpn60_TCP1"/>
    <property type="match status" value="1"/>
</dbReference>
<organism evidence="4 5">
    <name type="scientific">Caerostris extrusa</name>
    <name type="common">Bark spider</name>
    <name type="synonym">Caerostris bankana</name>
    <dbReference type="NCBI Taxonomy" id="172846"/>
    <lineage>
        <taxon>Eukaryota</taxon>
        <taxon>Metazoa</taxon>
        <taxon>Ecdysozoa</taxon>
        <taxon>Arthropoda</taxon>
        <taxon>Chelicerata</taxon>
        <taxon>Arachnida</taxon>
        <taxon>Araneae</taxon>
        <taxon>Araneomorphae</taxon>
        <taxon>Entelegynae</taxon>
        <taxon>Araneoidea</taxon>
        <taxon>Araneidae</taxon>
        <taxon>Caerostris</taxon>
    </lineage>
</organism>
<gene>
    <name evidence="4" type="primary">CCT2</name>
    <name evidence="4" type="ORF">CEXT_711051</name>
</gene>
<dbReference type="Proteomes" id="UP001054945">
    <property type="component" value="Unassembled WGS sequence"/>
</dbReference>
<keyword evidence="1" id="KW-0547">Nucleotide-binding</keyword>
<dbReference type="PANTHER" id="PTHR11353">
    <property type="entry name" value="CHAPERONIN"/>
    <property type="match status" value="1"/>
</dbReference>
<accession>A0AAV4R7E5</accession>
<keyword evidence="3" id="KW-0143">Chaperone</keyword>
<reference evidence="4 5" key="1">
    <citation type="submission" date="2021-06" db="EMBL/GenBank/DDBJ databases">
        <title>Caerostris extrusa draft genome.</title>
        <authorList>
            <person name="Kono N."/>
            <person name="Arakawa K."/>
        </authorList>
    </citation>
    <scope>NUCLEOTIDE SEQUENCE [LARGE SCALE GENOMIC DNA]</scope>
</reference>
<dbReference type="InterPro" id="IPR017998">
    <property type="entry name" value="Chaperone_TCP-1"/>
</dbReference>
<dbReference type="GO" id="GO:0140662">
    <property type="term" value="F:ATP-dependent protein folding chaperone"/>
    <property type="evidence" value="ECO:0007669"/>
    <property type="project" value="InterPro"/>
</dbReference>
<evidence type="ECO:0000256" key="1">
    <source>
        <dbReference type="ARBA" id="ARBA00022741"/>
    </source>
</evidence>
<dbReference type="EMBL" id="BPLR01007390">
    <property type="protein sequence ID" value="GIY16539.1"/>
    <property type="molecule type" value="Genomic_DNA"/>
</dbReference>
<evidence type="ECO:0000256" key="3">
    <source>
        <dbReference type="ARBA" id="ARBA00023186"/>
    </source>
</evidence>
<evidence type="ECO:0000313" key="4">
    <source>
        <dbReference type="EMBL" id="GIY16539.1"/>
    </source>
</evidence>
<dbReference type="SUPFAM" id="SSF54849">
    <property type="entry name" value="GroEL-intermediate domain like"/>
    <property type="match status" value="1"/>
</dbReference>